<protein>
    <submittedName>
        <fullName evidence="1">Uncharacterized protein</fullName>
    </submittedName>
</protein>
<reference evidence="1 2" key="1">
    <citation type="submission" date="2019-08" db="EMBL/GenBank/DDBJ databases">
        <authorList>
            <person name="Guy L."/>
        </authorList>
    </citation>
    <scope>NUCLEOTIDE SEQUENCE [LARGE SCALE GENOMIC DNA]</scope>
    <source>
        <strain evidence="1 2">SGT-108</strain>
    </source>
</reference>
<evidence type="ECO:0000313" key="1">
    <source>
        <dbReference type="EMBL" id="VVC74995.1"/>
    </source>
</evidence>
<dbReference type="AlphaFoldDB" id="A0A5E4PEG6"/>
<dbReference type="Proteomes" id="UP000324194">
    <property type="component" value="Chromosome 1"/>
</dbReference>
<gene>
    <name evidence="1" type="ORF">AQUSIP_02690</name>
</gene>
<organism evidence="1 2">
    <name type="scientific">Aquicella siphonis</name>
    <dbReference type="NCBI Taxonomy" id="254247"/>
    <lineage>
        <taxon>Bacteria</taxon>
        <taxon>Pseudomonadati</taxon>
        <taxon>Pseudomonadota</taxon>
        <taxon>Gammaproteobacteria</taxon>
        <taxon>Legionellales</taxon>
        <taxon>Coxiellaceae</taxon>
        <taxon>Aquicella</taxon>
    </lineage>
</organism>
<dbReference type="EMBL" id="LR699119">
    <property type="protein sequence ID" value="VVC74995.1"/>
    <property type="molecule type" value="Genomic_DNA"/>
</dbReference>
<evidence type="ECO:0000313" key="2">
    <source>
        <dbReference type="Proteomes" id="UP000324194"/>
    </source>
</evidence>
<dbReference type="KEGG" id="asip:AQUSIP_02690"/>
<proteinExistence type="predicted"/>
<accession>A0A5E4PEG6</accession>
<sequence length="99" mass="11278">MTVTYTVPSNFTIINNNLNYIQPSLMCYNDFMTTKPLIKTNPYLKDAATRKKLIARSVRTSCGVEGIKPKQDSTVVPKITHRKDKKIYKLVKRTVRAAS</sequence>
<keyword evidence="2" id="KW-1185">Reference proteome</keyword>
<name>A0A5E4PEG6_9COXI</name>